<evidence type="ECO:0000313" key="3">
    <source>
        <dbReference type="Proteomes" id="UP000800235"/>
    </source>
</evidence>
<keyword evidence="3" id="KW-1185">Reference proteome</keyword>
<name>A0A9P4TSF2_9PEZI</name>
<comment type="caution">
    <text evidence="2">The sequence shown here is derived from an EMBL/GenBank/DDBJ whole genome shotgun (WGS) entry which is preliminary data.</text>
</comment>
<sequence>MPDFLRKAASFVLEHTVSTLFDTGVEKALEQGLHAVFGIKDDTEKILEKLEEVLKGINEVKLAVEELSKKVDVVLYVLRDDAFQGILIEIDTIFISVHSNMIKAREYAKKKGEPGTDKAVAHLQNELDGILKEGIAKIPNVLNKAHYYLGSSGKNSFVQQSVQHAFDESNNIIAYYSRAKTQAMRYWSYTIKGLVLLHMAEKTESVDWLGGSDLIKTFENQFREQEKLLRSTIGENTCELVEMFFTKPEWQRPVRFLVEWGIVIEMHPLAHNQSELQAKGDYKPFPWNLNPARWDADNNIQIQSLEGDWGPFADHRLLFTAKDMEISGALAPNRSAPIDRWALLRLVVKGIAFREARTAATCIWAGTDIRTRTCWGSMRNLWTNRRAMAMDGLDLRFF</sequence>
<proteinExistence type="predicted"/>
<keyword evidence="1" id="KW-0175">Coiled coil</keyword>
<feature type="coiled-coil region" evidence="1">
    <location>
        <begin position="40"/>
        <end position="70"/>
    </location>
</feature>
<organism evidence="2 3">
    <name type="scientific">Tothia fuscella</name>
    <dbReference type="NCBI Taxonomy" id="1048955"/>
    <lineage>
        <taxon>Eukaryota</taxon>
        <taxon>Fungi</taxon>
        <taxon>Dikarya</taxon>
        <taxon>Ascomycota</taxon>
        <taxon>Pezizomycotina</taxon>
        <taxon>Dothideomycetes</taxon>
        <taxon>Pleosporomycetidae</taxon>
        <taxon>Venturiales</taxon>
        <taxon>Cylindrosympodiaceae</taxon>
        <taxon>Tothia</taxon>
    </lineage>
</organism>
<dbReference type="EMBL" id="MU007113">
    <property type="protein sequence ID" value="KAF2420124.1"/>
    <property type="molecule type" value="Genomic_DNA"/>
</dbReference>
<evidence type="ECO:0000256" key="1">
    <source>
        <dbReference type="SAM" id="Coils"/>
    </source>
</evidence>
<dbReference type="OrthoDB" id="5090581at2759"/>
<gene>
    <name evidence="2" type="ORF">EJ08DRAFT_683441</name>
</gene>
<protein>
    <submittedName>
        <fullName evidence="2">Uncharacterized protein</fullName>
    </submittedName>
</protein>
<evidence type="ECO:0000313" key="2">
    <source>
        <dbReference type="EMBL" id="KAF2420124.1"/>
    </source>
</evidence>
<dbReference type="AlphaFoldDB" id="A0A9P4TSF2"/>
<accession>A0A9P4TSF2</accession>
<dbReference type="Proteomes" id="UP000800235">
    <property type="component" value="Unassembled WGS sequence"/>
</dbReference>
<reference evidence="2" key="1">
    <citation type="journal article" date="2020" name="Stud. Mycol.">
        <title>101 Dothideomycetes genomes: a test case for predicting lifestyles and emergence of pathogens.</title>
        <authorList>
            <person name="Haridas S."/>
            <person name="Albert R."/>
            <person name="Binder M."/>
            <person name="Bloem J."/>
            <person name="Labutti K."/>
            <person name="Salamov A."/>
            <person name="Andreopoulos B."/>
            <person name="Baker S."/>
            <person name="Barry K."/>
            <person name="Bills G."/>
            <person name="Bluhm B."/>
            <person name="Cannon C."/>
            <person name="Castanera R."/>
            <person name="Culley D."/>
            <person name="Daum C."/>
            <person name="Ezra D."/>
            <person name="Gonzalez J."/>
            <person name="Henrissat B."/>
            <person name="Kuo A."/>
            <person name="Liang C."/>
            <person name="Lipzen A."/>
            <person name="Lutzoni F."/>
            <person name="Magnuson J."/>
            <person name="Mondo S."/>
            <person name="Nolan M."/>
            <person name="Ohm R."/>
            <person name="Pangilinan J."/>
            <person name="Park H.-J."/>
            <person name="Ramirez L."/>
            <person name="Alfaro M."/>
            <person name="Sun H."/>
            <person name="Tritt A."/>
            <person name="Yoshinaga Y."/>
            <person name="Zwiers L.-H."/>
            <person name="Turgeon B."/>
            <person name="Goodwin S."/>
            <person name="Spatafora J."/>
            <person name="Crous P."/>
            <person name="Grigoriev I."/>
        </authorList>
    </citation>
    <scope>NUCLEOTIDE SEQUENCE</scope>
    <source>
        <strain evidence="2">CBS 130266</strain>
    </source>
</reference>